<dbReference type="EMBL" id="OV170227">
    <property type="protein sequence ID" value="CAH0727732.1"/>
    <property type="molecule type" value="Genomic_DNA"/>
</dbReference>
<dbReference type="AlphaFoldDB" id="A0A8J9UXR7"/>
<evidence type="ECO:0000313" key="2">
    <source>
        <dbReference type="Proteomes" id="UP000838878"/>
    </source>
</evidence>
<keyword evidence="2" id="KW-1185">Reference proteome</keyword>
<protein>
    <submittedName>
        <fullName evidence="1">Uncharacterized protein</fullName>
    </submittedName>
</protein>
<gene>
    <name evidence="1" type="ORF">BINO364_LOCUS13034</name>
</gene>
<proteinExistence type="predicted"/>
<accession>A0A8J9UXR7</accession>
<sequence length="84" mass="9613">MLPIAELEEGAIALLAANARHRRTRDRVVSAEVRAIRRRRGWTVVGSETRPEQILLWSIQISGGIDYQDDHIPHRAKTMRNTTK</sequence>
<feature type="non-terminal residue" evidence="1">
    <location>
        <position position="84"/>
    </location>
</feature>
<reference evidence="1" key="1">
    <citation type="submission" date="2021-12" db="EMBL/GenBank/DDBJ databases">
        <authorList>
            <person name="Martin H S."/>
        </authorList>
    </citation>
    <scope>NUCLEOTIDE SEQUENCE</scope>
</reference>
<dbReference type="Proteomes" id="UP000838878">
    <property type="component" value="Chromosome 7"/>
</dbReference>
<evidence type="ECO:0000313" key="1">
    <source>
        <dbReference type="EMBL" id="CAH0727732.1"/>
    </source>
</evidence>
<organism evidence="1 2">
    <name type="scientific">Brenthis ino</name>
    <name type="common">lesser marbled fritillary</name>
    <dbReference type="NCBI Taxonomy" id="405034"/>
    <lineage>
        <taxon>Eukaryota</taxon>
        <taxon>Metazoa</taxon>
        <taxon>Ecdysozoa</taxon>
        <taxon>Arthropoda</taxon>
        <taxon>Hexapoda</taxon>
        <taxon>Insecta</taxon>
        <taxon>Pterygota</taxon>
        <taxon>Neoptera</taxon>
        <taxon>Endopterygota</taxon>
        <taxon>Lepidoptera</taxon>
        <taxon>Glossata</taxon>
        <taxon>Ditrysia</taxon>
        <taxon>Papilionoidea</taxon>
        <taxon>Nymphalidae</taxon>
        <taxon>Heliconiinae</taxon>
        <taxon>Argynnini</taxon>
        <taxon>Brenthis</taxon>
    </lineage>
</organism>
<dbReference type="OrthoDB" id="7419578at2759"/>
<name>A0A8J9UXR7_9NEOP</name>